<proteinExistence type="predicted"/>
<feature type="compositionally biased region" description="Polar residues" evidence="1">
    <location>
        <begin position="24"/>
        <end position="47"/>
    </location>
</feature>
<sequence length="88" mass="9871">MVLKTTRKKPATALCSLSFHGSRCGTTVKSTQVPPKKSGLNSSSTSLKVLKKQPKVNKEENVNVKDEERRRLKKKKNRAMEEEGSSER</sequence>
<dbReference type="Proteomes" id="UP000712600">
    <property type="component" value="Unassembled WGS sequence"/>
</dbReference>
<reference evidence="2" key="1">
    <citation type="submission" date="2019-12" db="EMBL/GenBank/DDBJ databases">
        <title>Genome sequencing and annotation of Brassica cretica.</title>
        <authorList>
            <person name="Studholme D.J."/>
            <person name="Sarris P."/>
        </authorList>
    </citation>
    <scope>NUCLEOTIDE SEQUENCE</scope>
    <source>
        <strain evidence="2">PFS-109/04</strain>
        <tissue evidence="2">Leaf</tissue>
    </source>
</reference>
<evidence type="ECO:0000256" key="1">
    <source>
        <dbReference type="SAM" id="MobiDB-lite"/>
    </source>
</evidence>
<accession>A0A8S9NA71</accession>
<feature type="compositionally biased region" description="Basic and acidic residues" evidence="1">
    <location>
        <begin position="56"/>
        <end position="70"/>
    </location>
</feature>
<gene>
    <name evidence="2" type="ORF">F2Q69_00039867</name>
</gene>
<comment type="caution">
    <text evidence="2">The sequence shown here is derived from an EMBL/GenBank/DDBJ whole genome shotgun (WGS) entry which is preliminary data.</text>
</comment>
<evidence type="ECO:0000313" key="3">
    <source>
        <dbReference type="Proteomes" id="UP000712600"/>
    </source>
</evidence>
<evidence type="ECO:0000313" key="2">
    <source>
        <dbReference type="EMBL" id="KAF3501914.1"/>
    </source>
</evidence>
<dbReference type="EMBL" id="QGKX02001621">
    <property type="protein sequence ID" value="KAF3501914.1"/>
    <property type="molecule type" value="Genomic_DNA"/>
</dbReference>
<protein>
    <submittedName>
        <fullName evidence="2">Uncharacterized protein</fullName>
    </submittedName>
</protein>
<name>A0A8S9NA71_BRACR</name>
<dbReference type="AlphaFoldDB" id="A0A8S9NA71"/>
<feature type="region of interest" description="Disordered" evidence="1">
    <location>
        <begin position="23"/>
        <end position="88"/>
    </location>
</feature>
<feature type="compositionally biased region" description="Basic and acidic residues" evidence="1">
    <location>
        <begin position="78"/>
        <end position="88"/>
    </location>
</feature>
<organism evidence="2 3">
    <name type="scientific">Brassica cretica</name>
    <name type="common">Mustard</name>
    <dbReference type="NCBI Taxonomy" id="69181"/>
    <lineage>
        <taxon>Eukaryota</taxon>
        <taxon>Viridiplantae</taxon>
        <taxon>Streptophyta</taxon>
        <taxon>Embryophyta</taxon>
        <taxon>Tracheophyta</taxon>
        <taxon>Spermatophyta</taxon>
        <taxon>Magnoliopsida</taxon>
        <taxon>eudicotyledons</taxon>
        <taxon>Gunneridae</taxon>
        <taxon>Pentapetalae</taxon>
        <taxon>rosids</taxon>
        <taxon>malvids</taxon>
        <taxon>Brassicales</taxon>
        <taxon>Brassicaceae</taxon>
        <taxon>Brassiceae</taxon>
        <taxon>Brassica</taxon>
    </lineage>
</organism>